<dbReference type="PROSITE" id="PS51257">
    <property type="entry name" value="PROKAR_LIPOPROTEIN"/>
    <property type="match status" value="1"/>
</dbReference>
<keyword evidence="1" id="KW-0732">Signal</keyword>
<dbReference type="PANTHER" id="PTHR34406">
    <property type="entry name" value="PROTEIN YCEI"/>
    <property type="match status" value="1"/>
</dbReference>
<dbReference type="InterPro" id="IPR007372">
    <property type="entry name" value="Lipid/polyisoprenoid-bd_YceI"/>
</dbReference>
<dbReference type="SUPFAM" id="SSF101874">
    <property type="entry name" value="YceI-like"/>
    <property type="match status" value="1"/>
</dbReference>
<comment type="caution">
    <text evidence="3">The sequence shown here is derived from an EMBL/GenBank/DDBJ whole genome shotgun (WGS) entry which is preliminary data.</text>
</comment>
<dbReference type="Pfam" id="PF04264">
    <property type="entry name" value="YceI"/>
    <property type="match status" value="1"/>
</dbReference>
<dbReference type="SMART" id="SM00867">
    <property type="entry name" value="YceI"/>
    <property type="match status" value="1"/>
</dbReference>
<proteinExistence type="predicted"/>
<evidence type="ECO:0000313" key="3">
    <source>
        <dbReference type="EMBL" id="MDA3615980.1"/>
    </source>
</evidence>
<evidence type="ECO:0000259" key="2">
    <source>
        <dbReference type="SMART" id="SM00867"/>
    </source>
</evidence>
<dbReference type="RefSeq" id="WP_407032309.1">
    <property type="nucleotide sequence ID" value="NZ_JAQGEF010000020.1"/>
</dbReference>
<feature type="signal peptide" evidence="1">
    <location>
        <begin position="1"/>
        <end position="23"/>
    </location>
</feature>
<protein>
    <submittedName>
        <fullName evidence="3">YceI family protein</fullName>
    </submittedName>
</protein>
<keyword evidence="4" id="KW-1185">Reference proteome</keyword>
<name>A0ABT4UP37_9BACT</name>
<feature type="chain" id="PRO_5046154470" evidence="1">
    <location>
        <begin position="24"/>
        <end position="218"/>
    </location>
</feature>
<sequence>MKKIFLLSAVAGTLILTSCGSEAGDKTEATEQQKVAESTGVTFTVDTVGSKVSWVGTKIGGSHAGDFKLTEGSLTVTDGKLSAGKFVISVASNNVTDIDEANGKSKLEGHLASADFFEVEKFPTASFEITGVTVADSSVASKVANANAVISGNLTLKGVTKNISFPAAVVATETSVEAKADFDIDRSEWGLNYKGPDNPQDWVISKSVNIKLDLKASK</sequence>
<gene>
    <name evidence="3" type="ORF">O3P16_14290</name>
</gene>
<dbReference type="InterPro" id="IPR036761">
    <property type="entry name" value="TTHA0802/YceI-like_sf"/>
</dbReference>
<evidence type="ECO:0000256" key="1">
    <source>
        <dbReference type="SAM" id="SignalP"/>
    </source>
</evidence>
<reference evidence="3 4" key="1">
    <citation type="submission" date="2022-12" db="EMBL/GenBank/DDBJ databases">
        <title>Chitinophagaceae gen. sp. nov., a new member of the family Chitinophagaceae, isolated from soil in a chemical factory.</title>
        <authorList>
            <person name="Ke Z."/>
        </authorList>
    </citation>
    <scope>NUCLEOTIDE SEQUENCE [LARGE SCALE GENOMIC DNA]</scope>
    <source>
        <strain evidence="3 4">LY-5</strain>
    </source>
</reference>
<dbReference type="Gene3D" id="2.40.128.110">
    <property type="entry name" value="Lipid/polyisoprenoid-binding, YceI-like"/>
    <property type="match status" value="1"/>
</dbReference>
<dbReference type="Proteomes" id="UP001210231">
    <property type="component" value="Unassembled WGS sequence"/>
</dbReference>
<organism evidence="3 4">
    <name type="scientific">Polluticaenibacter yanchengensis</name>
    <dbReference type="NCBI Taxonomy" id="3014562"/>
    <lineage>
        <taxon>Bacteria</taxon>
        <taxon>Pseudomonadati</taxon>
        <taxon>Bacteroidota</taxon>
        <taxon>Chitinophagia</taxon>
        <taxon>Chitinophagales</taxon>
        <taxon>Chitinophagaceae</taxon>
        <taxon>Polluticaenibacter</taxon>
    </lineage>
</organism>
<evidence type="ECO:0000313" key="4">
    <source>
        <dbReference type="Proteomes" id="UP001210231"/>
    </source>
</evidence>
<dbReference type="EMBL" id="JAQGEF010000020">
    <property type="protein sequence ID" value="MDA3615980.1"/>
    <property type="molecule type" value="Genomic_DNA"/>
</dbReference>
<feature type="domain" description="Lipid/polyisoprenoid-binding YceI-like" evidence="2">
    <location>
        <begin position="42"/>
        <end position="217"/>
    </location>
</feature>
<dbReference type="PANTHER" id="PTHR34406:SF1">
    <property type="entry name" value="PROTEIN YCEI"/>
    <property type="match status" value="1"/>
</dbReference>
<accession>A0ABT4UP37</accession>